<dbReference type="Pfam" id="PF03749">
    <property type="entry name" value="SfsA"/>
    <property type="match status" value="1"/>
</dbReference>
<organism evidence="4 5">
    <name type="scientific">Ferruginivarius sediminum</name>
    <dbReference type="NCBI Taxonomy" id="2661937"/>
    <lineage>
        <taxon>Bacteria</taxon>
        <taxon>Pseudomonadati</taxon>
        <taxon>Pseudomonadota</taxon>
        <taxon>Alphaproteobacteria</taxon>
        <taxon>Rhodospirillales</taxon>
        <taxon>Rhodospirillaceae</taxon>
        <taxon>Ferruginivarius</taxon>
    </lineage>
</organism>
<dbReference type="CDD" id="cd22359">
    <property type="entry name" value="SfsA-like_bacterial"/>
    <property type="match status" value="1"/>
</dbReference>
<dbReference type="NCBIfam" id="TIGR00230">
    <property type="entry name" value="sfsA"/>
    <property type="match status" value="1"/>
</dbReference>
<name>A0A369T8U2_9PROT</name>
<reference evidence="4 5" key="1">
    <citation type="submission" date="2018-07" db="EMBL/GenBank/DDBJ databases">
        <title>Venubactetium sediminum gen. nov., sp. nov., isolated from a marine solar saltern.</title>
        <authorList>
            <person name="Wang S."/>
        </authorList>
    </citation>
    <scope>NUCLEOTIDE SEQUENCE [LARGE SCALE GENOMIC DNA]</scope>
    <source>
        <strain evidence="4 5">WD2A32</strain>
    </source>
</reference>
<dbReference type="RefSeq" id="WP_114583313.1">
    <property type="nucleotide sequence ID" value="NZ_QPMH01000020.1"/>
</dbReference>
<evidence type="ECO:0000313" key="4">
    <source>
        <dbReference type="EMBL" id="RDD60785.1"/>
    </source>
</evidence>
<feature type="domain" description="Sugar fermentation stimulation protein C-terminal" evidence="2">
    <location>
        <begin position="83"/>
        <end position="221"/>
    </location>
</feature>
<dbReference type="InterPro" id="IPR005224">
    <property type="entry name" value="SfsA"/>
</dbReference>
<dbReference type="InterPro" id="IPR041465">
    <property type="entry name" value="SfsA_N"/>
</dbReference>
<dbReference type="GO" id="GO:0003677">
    <property type="term" value="F:DNA binding"/>
    <property type="evidence" value="ECO:0007669"/>
    <property type="project" value="InterPro"/>
</dbReference>
<dbReference type="InterPro" id="IPR040452">
    <property type="entry name" value="SfsA_C"/>
</dbReference>
<evidence type="ECO:0000259" key="2">
    <source>
        <dbReference type="Pfam" id="PF03749"/>
    </source>
</evidence>
<dbReference type="PANTHER" id="PTHR30545:SF2">
    <property type="entry name" value="SUGAR FERMENTATION STIMULATION PROTEIN A"/>
    <property type="match status" value="1"/>
</dbReference>
<dbReference type="Gene3D" id="3.40.1350.60">
    <property type="match status" value="1"/>
</dbReference>
<comment type="caution">
    <text evidence="4">The sequence shown here is derived from an EMBL/GenBank/DDBJ whole genome shotgun (WGS) entry which is preliminary data.</text>
</comment>
<protein>
    <recommendedName>
        <fullName evidence="1">Sugar fermentation stimulation protein homolog</fullName>
    </recommendedName>
</protein>
<sequence>MEFPHPLVEGRLLRRYKRFLSDVELADGSVVTAHVANPGSMLGLSAPGARVWLSVSDDPKRKLKYSWELVEADGGLVGINAGRPNAIAGEAIAEGRVPELAGYQTMRREVRYGRNSRIDLLLEDADRPSCYVEVKNVHLKRGAEAAEFPDSVTARGAKHLYELANMVEAGHRAVMLYVVQRTDCTRFEIAGDIDPAYAKALEDARARGVEAYCYACDITLERIRLDGRLALAL</sequence>
<feature type="domain" description="SfsA N-terminal OB" evidence="3">
    <location>
        <begin position="13"/>
        <end position="79"/>
    </location>
</feature>
<dbReference type="EMBL" id="QPMH01000020">
    <property type="protein sequence ID" value="RDD60785.1"/>
    <property type="molecule type" value="Genomic_DNA"/>
</dbReference>
<dbReference type="Pfam" id="PF17746">
    <property type="entry name" value="SfsA_N"/>
    <property type="match status" value="1"/>
</dbReference>
<comment type="similarity">
    <text evidence="1">Belongs to the SfsA family.</text>
</comment>
<dbReference type="AlphaFoldDB" id="A0A369T8U2"/>
<evidence type="ECO:0000256" key="1">
    <source>
        <dbReference type="HAMAP-Rule" id="MF_00095"/>
    </source>
</evidence>
<dbReference type="Proteomes" id="UP000253941">
    <property type="component" value="Unassembled WGS sequence"/>
</dbReference>
<gene>
    <name evidence="1" type="primary">sfsA</name>
    <name evidence="4" type="ORF">DRB17_16445</name>
</gene>
<dbReference type="Gene3D" id="2.40.50.580">
    <property type="match status" value="1"/>
</dbReference>
<keyword evidence="5" id="KW-1185">Reference proteome</keyword>
<dbReference type="PANTHER" id="PTHR30545">
    <property type="entry name" value="SUGAR FERMENTATION STIMULATION PROTEIN A"/>
    <property type="match status" value="1"/>
</dbReference>
<evidence type="ECO:0000259" key="3">
    <source>
        <dbReference type="Pfam" id="PF17746"/>
    </source>
</evidence>
<proteinExistence type="inferred from homology"/>
<evidence type="ECO:0000313" key="5">
    <source>
        <dbReference type="Proteomes" id="UP000253941"/>
    </source>
</evidence>
<accession>A0A369T8U2</accession>
<dbReference type="HAMAP" id="MF_00095">
    <property type="entry name" value="SfsA"/>
    <property type="match status" value="1"/>
</dbReference>